<keyword evidence="3" id="KW-1185">Reference proteome</keyword>
<protein>
    <submittedName>
        <fullName evidence="2">Uncharacterized protein</fullName>
    </submittedName>
</protein>
<dbReference type="Proteomes" id="UP000199321">
    <property type="component" value="Unassembled WGS sequence"/>
</dbReference>
<evidence type="ECO:0000313" key="2">
    <source>
        <dbReference type="EMBL" id="SDE88011.1"/>
    </source>
</evidence>
<feature type="chain" id="PRO_5011712491" evidence="1">
    <location>
        <begin position="23"/>
        <end position="360"/>
    </location>
</feature>
<name>A0A1G7GIU1_9FLAO</name>
<accession>A0A1G7GIU1</accession>
<dbReference type="AlphaFoldDB" id="A0A1G7GIU1"/>
<feature type="signal peptide" evidence="1">
    <location>
        <begin position="1"/>
        <end position="22"/>
    </location>
</feature>
<keyword evidence="1" id="KW-0732">Signal</keyword>
<dbReference type="RefSeq" id="WP_093144219.1">
    <property type="nucleotide sequence ID" value="NZ_BMWO01000003.1"/>
</dbReference>
<evidence type="ECO:0000313" key="3">
    <source>
        <dbReference type="Proteomes" id="UP000199321"/>
    </source>
</evidence>
<dbReference type="STRING" id="227084.SAMN05421855_103163"/>
<proteinExistence type="predicted"/>
<evidence type="ECO:0000256" key="1">
    <source>
        <dbReference type="SAM" id="SignalP"/>
    </source>
</evidence>
<organism evidence="2 3">
    <name type="scientific">Ulvibacter litoralis</name>
    <dbReference type="NCBI Taxonomy" id="227084"/>
    <lineage>
        <taxon>Bacteria</taxon>
        <taxon>Pseudomonadati</taxon>
        <taxon>Bacteroidota</taxon>
        <taxon>Flavobacteriia</taxon>
        <taxon>Flavobacteriales</taxon>
        <taxon>Flavobacteriaceae</taxon>
        <taxon>Ulvibacter</taxon>
    </lineage>
</organism>
<dbReference type="OrthoDB" id="1137526at2"/>
<dbReference type="EMBL" id="FNBA01000003">
    <property type="protein sequence ID" value="SDE88011.1"/>
    <property type="molecule type" value="Genomic_DNA"/>
</dbReference>
<gene>
    <name evidence="2" type="ORF">SAMN05421855_103163</name>
</gene>
<reference evidence="2 3" key="1">
    <citation type="submission" date="2016-10" db="EMBL/GenBank/DDBJ databases">
        <authorList>
            <person name="de Groot N.N."/>
        </authorList>
    </citation>
    <scope>NUCLEOTIDE SEQUENCE [LARGE SCALE GENOMIC DNA]</scope>
    <source>
        <strain evidence="2 3">DSM 16195</strain>
    </source>
</reference>
<sequence length="360" mass="37373">MKTTHTYIAIITLLFSISTLFAQGTEGVISNSNYETNRLLDARQSENSQKLIADESSNSGAIANRLTAANLINYQAVARDAGGNLLINAAVTIGFNIHEGTAGGPSVFTETQNLTTDANGVFSTQIGAVSALSVNWGANAHFLEVSLNGTSVGTTEFVSVPYAKSADSMPAEAIIGDGASNADVVTISGDNTVVGEIMDIRATNVVGAANDIVNLEMPAGSSEDAQFIEARNGGAVAFQVQGDGRTLINTTTTAPQLNTVYGNSMPIAFGSVALGFDDIQTGYGIASFSNPATGEYDIVLDHETNGSNCVVLVTPFTTGFGTPEIAGYEPTGPNSFKIRIQTVAGVARDSAFTFVVYGNH</sequence>